<reference evidence="4" key="1">
    <citation type="submission" date="2016-10" db="EMBL/GenBank/DDBJ databases">
        <authorList>
            <person name="Varghese N."/>
            <person name="Submissions S."/>
        </authorList>
    </citation>
    <scope>NUCLEOTIDE SEQUENCE [LARGE SCALE GENOMIC DNA]</scope>
    <source>
        <strain evidence="4">DSM 21743</strain>
    </source>
</reference>
<keyword evidence="4" id="KW-1185">Reference proteome</keyword>
<organism evidence="3 4">
    <name type="scientific">Microlunatus sagamiharensis</name>
    <dbReference type="NCBI Taxonomy" id="546874"/>
    <lineage>
        <taxon>Bacteria</taxon>
        <taxon>Bacillati</taxon>
        <taxon>Actinomycetota</taxon>
        <taxon>Actinomycetes</taxon>
        <taxon>Propionibacteriales</taxon>
        <taxon>Propionibacteriaceae</taxon>
        <taxon>Microlunatus</taxon>
    </lineage>
</organism>
<evidence type="ECO:0000256" key="2">
    <source>
        <dbReference type="SAM" id="SignalP"/>
    </source>
</evidence>
<sequence>MNPALRRLLAALLLPALAALAACGGSDEPAADAAPSSAAAPSETAPPTPSPSPTVDVRSIEIEAQGIGIDVGAWSVKHDFRFPADEKEFAKVPRRNPLPEGMEAGYERTSAKKFQVCVTQRVDGQPVGWAVYDSVGGTGKGAAGAPTQDFCP</sequence>
<dbReference type="EMBL" id="LT629799">
    <property type="protein sequence ID" value="SDU92994.1"/>
    <property type="molecule type" value="Genomic_DNA"/>
</dbReference>
<keyword evidence="2" id="KW-0732">Signal</keyword>
<accession>A0A1H2MIU5</accession>
<dbReference type="STRING" id="546874.SAMN04488544_2136"/>
<dbReference type="AlphaFoldDB" id="A0A1H2MIU5"/>
<dbReference type="Proteomes" id="UP000198825">
    <property type="component" value="Chromosome I"/>
</dbReference>
<feature type="compositionally biased region" description="Low complexity" evidence="1">
    <location>
        <begin position="25"/>
        <end position="43"/>
    </location>
</feature>
<dbReference type="RefSeq" id="WP_091074391.1">
    <property type="nucleotide sequence ID" value="NZ_LT629799.1"/>
</dbReference>
<feature type="region of interest" description="Disordered" evidence="1">
    <location>
        <begin position="25"/>
        <end position="59"/>
    </location>
</feature>
<dbReference type="PROSITE" id="PS51257">
    <property type="entry name" value="PROKAR_LIPOPROTEIN"/>
    <property type="match status" value="1"/>
</dbReference>
<proteinExistence type="predicted"/>
<feature type="chain" id="PRO_5038574085" description="Lipoprotein" evidence="2">
    <location>
        <begin position="22"/>
        <end position="152"/>
    </location>
</feature>
<name>A0A1H2MIU5_9ACTN</name>
<evidence type="ECO:0000256" key="1">
    <source>
        <dbReference type="SAM" id="MobiDB-lite"/>
    </source>
</evidence>
<evidence type="ECO:0008006" key="5">
    <source>
        <dbReference type="Google" id="ProtNLM"/>
    </source>
</evidence>
<evidence type="ECO:0000313" key="4">
    <source>
        <dbReference type="Proteomes" id="UP000198825"/>
    </source>
</evidence>
<evidence type="ECO:0000313" key="3">
    <source>
        <dbReference type="EMBL" id="SDU92994.1"/>
    </source>
</evidence>
<protein>
    <recommendedName>
        <fullName evidence="5">Lipoprotein</fullName>
    </recommendedName>
</protein>
<gene>
    <name evidence="3" type="ORF">SAMN04488544_2136</name>
</gene>
<feature type="signal peptide" evidence="2">
    <location>
        <begin position="1"/>
        <end position="21"/>
    </location>
</feature>